<dbReference type="InterPro" id="IPR027396">
    <property type="entry name" value="DsrEFH-like"/>
</dbReference>
<dbReference type="EMBL" id="BAABKD010000011">
    <property type="protein sequence ID" value="GAA5093084.1"/>
    <property type="molecule type" value="Genomic_DNA"/>
</dbReference>
<evidence type="ECO:0008006" key="3">
    <source>
        <dbReference type="Google" id="ProtNLM"/>
    </source>
</evidence>
<dbReference type="Pfam" id="PF02635">
    <property type="entry name" value="DsrE"/>
    <property type="match status" value="1"/>
</dbReference>
<evidence type="ECO:0000313" key="2">
    <source>
        <dbReference type="Proteomes" id="UP001500227"/>
    </source>
</evidence>
<dbReference type="InterPro" id="IPR003787">
    <property type="entry name" value="Sulphur_relay_DsrE/F-like"/>
</dbReference>
<comment type="caution">
    <text evidence="1">The sequence shown here is derived from an EMBL/GenBank/DDBJ whole genome shotgun (WGS) entry which is preliminary data.</text>
</comment>
<name>A0ABP9M8U7_9BURK</name>
<sequence length="124" mass="13101">MQTTDFVATLFDGPQGDLSKITIGLTMAVNAARKGHSCTIILMADAVLLGKPNATDPIDIGPAFKPAKDLLEEYLSLGGKIAVCSSCMKHNNMSEADLDPQYLCITASDVIDLTMNAKGTLQIA</sequence>
<gene>
    <name evidence="1" type="ORF">GCM10023337_21420</name>
</gene>
<proteinExistence type="predicted"/>
<organism evidence="1 2">
    <name type="scientific">Paenalcaligenes hermetiae</name>
    <dbReference type="NCBI Taxonomy" id="1157987"/>
    <lineage>
        <taxon>Bacteria</taxon>
        <taxon>Pseudomonadati</taxon>
        <taxon>Pseudomonadota</taxon>
        <taxon>Betaproteobacteria</taxon>
        <taxon>Burkholderiales</taxon>
        <taxon>Alcaligenaceae</taxon>
        <taxon>Paenalcaligenes</taxon>
    </lineage>
</organism>
<protein>
    <recommendedName>
        <fullName evidence="3">Sulfur reduction protein DsrE</fullName>
    </recommendedName>
</protein>
<accession>A0ABP9M8U7</accession>
<keyword evidence="2" id="KW-1185">Reference proteome</keyword>
<evidence type="ECO:0000313" key="1">
    <source>
        <dbReference type="EMBL" id="GAA5093084.1"/>
    </source>
</evidence>
<dbReference type="Proteomes" id="UP001500227">
    <property type="component" value="Unassembled WGS sequence"/>
</dbReference>
<dbReference type="SUPFAM" id="SSF75169">
    <property type="entry name" value="DsrEFH-like"/>
    <property type="match status" value="1"/>
</dbReference>
<dbReference type="RefSeq" id="WP_300648062.1">
    <property type="nucleotide sequence ID" value="NZ_BAABKD010000011.1"/>
</dbReference>
<reference evidence="2" key="1">
    <citation type="journal article" date="2019" name="Int. J. Syst. Evol. Microbiol.">
        <title>The Global Catalogue of Microorganisms (GCM) 10K type strain sequencing project: providing services to taxonomists for standard genome sequencing and annotation.</title>
        <authorList>
            <consortium name="The Broad Institute Genomics Platform"/>
            <consortium name="The Broad Institute Genome Sequencing Center for Infectious Disease"/>
            <person name="Wu L."/>
            <person name="Ma J."/>
        </authorList>
    </citation>
    <scope>NUCLEOTIDE SEQUENCE [LARGE SCALE GENOMIC DNA]</scope>
    <source>
        <strain evidence="2">JCM 18423</strain>
    </source>
</reference>
<dbReference type="Gene3D" id="3.40.1260.10">
    <property type="entry name" value="DsrEFH-like"/>
    <property type="match status" value="1"/>
</dbReference>